<feature type="compositionally biased region" description="Low complexity" evidence="1">
    <location>
        <begin position="325"/>
        <end position="338"/>
    </location>
</feature>
<dbReference type="PANTHER" id="PTHR14659:SF1">
    <property type="entry name" value="ALPHA- AND GAMMA-ADAPTIN-BINDING PROTEIN P34"/>
    <property type="match status" value="1"/>
</dbReference>
<dbReference type="InterPro" id="IPR019341">
    <property type="entry name" value="Alpha/Gamma-adaptin-bd_p34"/>
</dbReference>
<dbReference type="EMBL" id="FN649760">
    <property type="protein sequence ID" value="CBJ28531.1"/>
    <property type="molecule type" value="Genomic_DNA"/>
</dbReference>
<evidence type="ECO:0000256" key="1">
    <source>
        <dbReference type="SAM" id="MobiDB-lite"/>
    </source>
</evidence>
<dbReference type="InParanoid" id="D7FHG9"/>
<organism evidence="2 3">
    <name type="scientific">Ectocarpus siliculosus</name>
    <name type="common">Brown alga</name>
    <name type="synonym">Conferva siliculosa</name>
    <dbReference type="NCBI Taxonomy" id="2880"/>
    <lineage>
        <taxon>Eukaryota</taxon>
        <taxon>Sar</taxon>
        <taxon>Stramenopiles</taxon>
        <taxon>Ochrophyta</taxon>
        <taxon>PX clade</taxon>
        <taxon>Phaeophyceae</taxon>
        <taxon>Ectocarpales</taxon>
        <taxon>Ectocarpaceae</taxon>
        <taxon>Ectocarpus</taxon>
    </lineage>
</organism>
<feature type="region of interest" description="Disordered" evidence="1">
    <location>
        <begin position="313"/>
        <end position="437"/>
    </location>
</feature>
<feature type="compositionally biased region" description="Low complexity" evidence="1">
    <location>
        <begin position="96"/>
        <end position="105"/>
    </location>
</feature>
<name>D7FHG9_ECTSI</name>
<reference evidence="2 3" key="1">
    <citation type="journal article" date="2010" name="Nature">
        <title>The Ectocarpus genome and the independent evolution of multicellularity in brown algae.</title>
        <authorList>
            <person name="Cock J.M."/>
            <person name="Sterck L."/>
            <person name="Rouze P."/>
            <person name="Scornet D."/>
            <person name="Allen A.E."/>
            <person name="Amoutzias G."/>
            <person name="Anthouard V."/>
            <person name="Artiguenave F."/>
            <person name="Aury J.M."/>
            <person name="Badger J.H."/>
            <person name="Beszteri B."/>
            <person name="Billiau K."/>
            <person name="Bonnet E."/>
            <person name="Bothwell J.H."/>
            <person name="Bowler C."/>
            <person name="Boyen C."/>
            <person name="Brownlee C."/>
            <person name="Carrano C.J."/>
            <person name="Charrier B."/>
            <person name="Cho G.Y."/>
            <person name="Coelho S.M."/>
            <person name="Collen J."/>
            <person name="Corre E."/>
            <person name="Da Silva C."/>
            <person name="Delage L."/>
            <person name="Delaroque N."/>
            <person name="Dittami S.M."/>
            <person name="Doulbeau S."/>
            <person name="Elias M."/>
            <person name="Farnham G."/>
            <person name="Gachon C.M."/>
            <person name="Gschloessl B."/>
            <person name="Heesch S."/>
            <person name="Jabbari K."/>
            <person name="Jubin C."/>
            <person name="Kawai H."/>
            <person name="Kimura K."/>
            <person name="Kloareg B."/>
            <person name="Kupper F.C."/>
            <person name="Lang D."/>
            <person name="Le Bail A."/>
            <person name="Leblanc C."/>
            <person name="Lerouge P."/>
            <person name="Lohr M."/>
            <person name="Lopez P.J."/>
            <person name="Martens C."/>
            <person name="Maumus F."/>
            <person name="Michel G."/>
            <person name="Miranda-Saavedra D."/>
            <person name="Morales J."/>
            <person name="Moreau H."/>
            <person name="Motomura T."/>
            <person name="Nagasato C."/>
            <person name="Napoli C.A."/>
            <person name="Nelson D.R."/>
            <person name="Nyvall-Collen P."/>
            <person name="Peters A.F."/>
            <person name="Pommier C."/>
            <person name="Potin P."/>
            <person name="Poulain J."/>
            <person name="Quesneville H."/>
            <person name="Read B."/>
            <person name="Rensing S.A."/>
            <person name="Ritter A."/>
            <person name="Rousvoal S."/>
            <person name="Samanta M."/>
            <person name="Samson G."/>
            <person name="Schroeder D.C."/>
            <person name="Segurens B."/>
            <person name="Strittmatter M."/>
            <person name="Tonon T."/>
            <person name="Tregear J.W."/>
            <person name="Valentin K."/>
            <person name="von Dassow P."/>
            <person name="Yamagishi T."/>
            <person name="Van de Peer Y."/>
            <person name="Wincker P."/>
        </authorList>
    </citation>
    <scope>NUCLEOTIDE SEQUENCE [LARGE SCALE GENOMIC DNA]</scope>
    <source>
        <strain evidence="3">Ec32 / CCAP1310/4</strain>
    </source>
</reference>
<feature type="compositionally biased region" description="Acidic residues" evidence="1">
    <location>
        <begin position="255"/>
        <end position="269"/>
    </location>
</feature>
<dbReference type="PANTHER" id="PTHR14659">
    <property type="entry name" value="ALPHA- AND GAMMA-ADAPTIN-BINDING PROTEIN P34"/>
    <property type="match status" value="1"/>
</dbReference>
<feature type="compositionally biased region" description="Gly residues" evidence="1">
    <location>
        <begin position="192"/>
        <end position="212"/>
    </location>
</feature>
<protein>
    <submittedName>
        <fullName evidence="2">Uncharacterized protein</fullName>
    </submittedName>
</protein>
<feature type="compositionally biased region" description="Gly residues" evidence="1">
    <location>
        <begin position="403"/>
        <end position="414"/>
    </location>
</feature>
<proteinExistence type="predicted"/>
<accession>D7FHG9</accession>
<feature type="region of interest" description="Disordered" evidence="1">
    <location>
        <begin position="184"/>
        <end position="212"/>
    </location>
</feature>
<sequence>MTRSLTISFWRQAQAAVPVLALRSAEQLEGLEGIIVVFDLRQESSLDEVAQWAALVEDREECAFRVCVGSKLDLLPEDPGDGTGFGTGAETAPEPAESGLEGGDAAAAEGLQERRSRCLGWCLDHGFEYVEADCRDSYTGGELREKEGVPRIVEALQSNVWTGMEFLSSNRPSLMAAVATAAAGGSRNDGAAGDGGNVGGTGSVSGSSGGEDGTAAALSFAAGADGGHEASEYLDGFVDVDDEGGEYAGYGALDSGDEEEGGDGDDQAEGEGSRGGGGGGGGGGVEEGGAGAPREGRGGVVVDPSHIELQARWEQQDHSSSSSPGAGDATNAAAADTALPSEEQAARSCNDQQGAAAPGRDTAPSHDGGKNNAEILPSKPGDSVASTPADGTTAPGGSCAGQSDGGNGEGGSCRGAGAAAAGEGTGDGEAASKESEEYLLEAAGSMVGGIGGDLEGDEMERLMGEVRKARELGGSVSDEERRSRAANVAMRLAALLGDFGDDSGEDDSDKER</sequence>
<dbReference type="STRING" id="2880.D7FHG9"/>
<dbReference type="Pfam" id="PF10199">
    <property type="entry name" value="Adaptin_binding"/>
    <property type="match status" value="1"/>
</dbReference>
<dbReference type="Gene3D" id="3.40.50.11960">
    <property type="match status" value="1"/>
</dbReference>
<dbReference type="OrthoDB" id="1741717at2759"/>
<evidence type="ECO:0000313" key="3">
    <source>
        <dbReference type="Proteomes" id="UP000002630"/>
    </source>
</evidence>
<feature type="region of interest" description="Disordered" evidence="1">
    <location>
        <begin position="78"/>
        <end position="105"/>
    </location>
</feature>
<gene>
    <name evidence="2" type="primary">IRC6</name>
    <name evidence="2" type="ORF">Esi_0108_0038</name>
</gene>
<feature type="region of interest" description="Disordered" evidence="1">
    <location>
        <begin position="239"/>
        <end position="300"/>
    </location>
</feature>
<keyword evidence="3" id="KW-1185">Reference proteome</keyword>
<feature type="compositionally biased region" description="Gly residues" evidence="1">
    <location>
        <begin position="273"/>
        <end position="291"/>
    </location>
</feature>
<dbReference type="AlphaFoldDB" id="D7FHG9"/>
<dbReference type="Proteomes" id="UP000002630">
    <property type="component" value="Unassembled WGS sequence"/>
</dbReference>
<evidence type="ECO:0000313" key="2">
    <source>
        <dbReference type="EMBL" id="CBJ28531.1"/>
    </source>
</evidence>